<dbReference type="Pfam" id="PF00534">
    <property type="entry name" value="Glycos_transf_1"/>
    <property type="match status" value="1"/>
</dbReference>
<evidence type="ECO:0000256" key="1">
    <source>
        <dbReference type="ARBA" id="ARBA00022679"/>
    </source>
</evidence>
<dbReference type="InterPro" id="IPR015393">
    <property type="entry name" value="DUF1972"/>
</dbReference>
<dbReference type="Pfam" id="PF09314">
    <property type="entry name" value="DUF1972"/>
    <property type="match status" value="1"/>
</dbReference>
<feature type="domain" description="DUF1972" evidence="3">
    <location>
        <begin position="1"/>
        <end position="191"/>
    </location>
</feature>
<reference evidence="4 5" key="1">
    <citation type="journal article" date="2008" name="J. Bacteriol.">
        <title>Complete genome sequence of Leuconostoc citreum KM20.</title>
        <authorList>
            <person name="Kim J.F."/>
            <person name="Jeong H."/>
            <person name="Lee J.-S."/>
            <person name="Choi S.-H."/>
            <person name="Ha M."/>
            <person name="Hur C.-G."/>
            <person name="Kim J.-S."/>
            <person name="Lee S."/>
            <person name="Park H.-S."/>
            <person name="Park Y.-H."/>
            <person name="Oh T.K."/>
        </authorList>
    </citation>
    <scope>NUCLEOTIDE SEQUENCE [LARGE SCALE GENOMIC DNA]</scope>
    <source>
        <strain evidence="4 5">KM20</strain>
    </source>
</reference>
<dbReference type="InterPro" id="IPR001296">
    <property type="entry name" value="Glyco_trans_1"/>
</dbReference>
<protein>
    <submittedName>
        <fullName evidence="4">Glycosyltransferase</fullName>
    </submittedName>
</protein>
<dbReference type="NCBIfam" id="NF046071">
    <property type="entry name" value="B1-4RhmsylTfaseCps2T"/>
    <property type="match status" value="1"/>
</dbReference>
<accession>B1MZS9</accession>
<evidence type="ECO:0000259" key="3">
    <source>
        <dbReference type="Pfam" id="PF09314"/>
    </source>
</evidence>
<evidence type="ECO:0000259" key="2">
    <source>
        <dbReference type="Pfam" id="PF00534"/>
    </source>
</evidence>
<sequence length="405" mass="46672">MKHVYIIGSKGIPARYGGYETFVEKLTAGQQSPDIKYHVASRRNNTELSAENDVFEYNGAEIFSIDVPNIGPAQAIAYDIKALQWAIQNARDIKAKNPIFYILAARIGPFIRKYVKQIHALGGTYLINPDGHEWKRAKWPLPVRKYWKVSEKGMVKHADLVVCDNRKIEEYIRDEYCSSKPATTFIAYGTDTRPSSLSKNDATVENWFHEKNIQENNYYLIVGRFVPENNYETMIREFMKSDSQKDLVIVTNVEKNKFYQKLLQTTSFNQDKRIKFVGTVYDQPLLRYIRENAFAYIHGHEVGGTNPSLLESLSSTQLNLLIDVGFNRDVAHDAAIYWTKEDGQLSNGINMADQYSVKQLAENEEKSKKIIFNEYTWEKIINLYERQFLKNGISSFGEFESATKN</sequence>
<organism evidence="4 5">
    <name type="scientific">Leuconostoc citreum (strain KM20)</name>
    <dbReference type="NCBI Taxonomy" id="349519"/>
    <lineage>
        <taxon>Bacteria</taxon>
        <taxon>Bacillati</taxon>
        <taxon>Bacillota</taxon>
        <taxon>Bacilli</taxon>
        <taxon>Lactobacillales</taxon>
        <taxon>Lactobacillaceae</taxon>
        <taxon>Leuconostoc</taxon>
    </lineage>
</organism>
<dbReference type="PANTHER" id="PTHR46401:SF2">
    <property type="entry name" value="GLYCOSYLTRANSFERASE WBBK-RELATED"/>
    <property type="match status" value="1"/>
</dbReference>
<evidence type="ECO:0000313" key="4">
    <source>
        <dbReference type="EMBL" id="ACA83031.1"/>
    </source>
</evidence>
<dbReference type="GO" id="GO:0016757">
    <property type="term" value="F:glycosyltransferase activity"/>
    <property type="evidence" value="ECO:0007669"/>
    <property type="project" value="InterPro"/>
</dbReference>
<proteinExistence type="predicted"/>
<dbReference type="RefSeq" id="WP_012305338.1">
    <property type="nucleotide sequence ID" value="NC_010471.1"/>
</dbReference>
<gene>
    <name evidence="4" type="ordered locus">LCK_01204</name>
</gene>
<name>B1MZS9_LEUCK</name>
<dbReference type="eggNOG" id="COG0438">
    <property type="taxonomic scope" value="Bacteria"/>
</dbReference>
<dbReference type="EMBL" id="DQ489736">
    <property type="protein sequence ID" value="ACA83031.1"/>
    <property type="molecule type" value="Genomic_DNA"/>
</dbReference>
<dbReference type="GO" id="GO:0009103">
    <property type="term" value="P:lipopolysaccharide biosynthetic process"/>
    <property type="evidence" value="ECO:0007669"/>
    <property type="project" value="TreeGrafter"/>
</dbReference>
<feature type="domain" description="Glycosyl transferase family 1" evidence="2">
    <location>
        <begin position="205"/>
        <end position="335"/>
    </location>
</feature>
<evidence type="ECO:0000313" key="5">
    <source>
        <dbReference type="Proteomes" id="UP000002166"/>
    </source>
</evidence>
<dbReference type="OrthoDB" id="9792269at2"/>
<dbReference type="KEGG" id="lci:LCK_01204"/>
<dbReference type="Proteomes" id="UP000002166">
    <property type="component" value="Chromosome"/>
</dbReference>
<dbReference type="Gene3D" id="3.40.50.2000">
    <property type="entry name" value="Glycogen Phosphorylase B"/>
    <property type="match status" value="2"/>
</dbReference>
<dbReference type="STRING" id="349519.LCK_01204"/>
<dbReference type="PANTHER" id="PTHR46401">
    <property type="entry name" value="GLYCOSYLTRANSFERASE WBBK-RELATED"/>
    <property type="match status" value="1"/>
</dbReference>
<dbReference type="AlphaFoldDB" id="B1MZS9"/>
<keyword evidence="5" id="KW-1185">Reference proteome</keyword>
<dbReference type="SUPFAM" id="SSF53756">
    <property type="entry name" value="UDP-Glycosyltransferase/glycogen phosphorylase"/>
    <property type="match status" value="1"/>
</dbReference>
<keyword evidence="1" id="KW-0808">Transferase</keyword>
<dbReference type="HOGENOM" id="CLU_009583_3_0_9"/>
<dbReference type="CAZy" id="GT4">
    <property type="family name" value="Glycosyltransferase Family 4"/>
</dbReference>